<proteinExistence type="predicted"/>
<sequence length="70" mass="7049">MQIAHTVALDHQQAISAVTAALAEQGVGVLTTIDIKADPGALLGIDSGDQPSSARPPQTLAHARAEPSAP</sequence>
<evidence type="ECO:0000313" key="3">
    <source>
        <dbReference type="Proteomes" id="UP000199614"/>
    </source>
</evidence>
<protein>
    <submittedName>
        <fullName evidence="2">Uncharacterized protein</fullName>
    </submittedName>
</protein>
<name>A0A1I5H458_PSUAM</name>
<organism evidence="2 3">
    <name type="scientific">Pseudonocardia ammonioxydans</name>
    <dbReference type="NCBI Taxonomy" id="260086"/>
    <lineage>
        <taxon>Bacteria</taxon>
        <taxon>Bacillati</taxon>
        <taxon>Actinomycetota</taxon>
        <taxon>Actinomycetes</taxon>
        <taxon>Pseudonocardiales</taxon>
        <taxon>Pseudonocardiaceae</taxon>
        <taxon>Pseudonocardia</taxon>
    </lineage>
</organism>
<dbReference type="Proteomes" id="UP000199614">
    <property type="component" value="Unassembled WGS sequence"/>
</dbReference>
<dbReference type="OrthoDB" id="9791067at2"/>
<evidence type="ECO:0000256" key="1">
    <source>
        <dbReference type="SAM" id="MobiDB-lite"/>
    </source>
</evidence>
<feature type="region of interest" description="Disordered" evidence="1">
    <location>
        <begin position="44"/>
        <end position="70"/>
    </location>
</feature>
<reference evidence="2 3" key="1">
    <citation type="submission" date="2016-10" db="EMBL/GenBank/DDBJ databases">
        <authorList>
            <person name="de Groot N.N."/>
        </authorList>
    </citation>
    <scope>NUCLEOTIDE SEQUENCE [LARGE SCALE GENOMIC DNA]</scope>
    <source>
        <strain evidence="2 3">CGMCC 4.1877</strain>
    </source>
</reference>
<accession>A0A1I5H458</accession>
<dbReference type="EMBL" id="FOUY01000057">
    <property type="protein sequence ID" value="SFO43045.1"/>
    <property type="molecule type" value="Genomic_DNA"/>
</dbReference>
<dbReference type="AlphaFoldDB" id="A0A1I5H458"/>
<dbReference type="RefSeq" id="WP_085916883.1">
    <property type="nucleotide sequence ID" value="NZ_FOUY01000057.1"/>
</dbReference>
<keyword evidence="3" id="KW-1185">Reference proteome</keyword>
<gene>
    <name evidence="2" type="ORF">SAMN05216207_10575</name>
</gene>
<evidence type="ECO:0000313" key="2">
    <source>
        <dbReference type="EMBL" id="SFO43045.1"/>
    </source>
</evidence>